<dbReference type="Proteomes" id="UP001500804">
    <property type="component" value="Unassembled WGS sequence"/>
</dbReference>
<proteinExistence type="predicted"/>
<dbReference type="RefSeq" id="WP_345602491.1">
    <property type="nucleotide sequence ID" value="NZ_BAABJO010000001.1"/>
</dbReference>
<gene>
    <name evidence="3" type="ORF">GCM10023320_01380</name>
</gene>
<name>A0ABP9N5Q4_9PSEU</name>
<organism evidence="3 4">
    <name type="scientific">Pseudonocardia adelaidensis</name>
    <dbReference type="NCBI Taxonomy" id="648754"/>
    <lineage>
        <taxon>Bacteria</taxon>
        <taxon>Bacillati</taxon>
        <taxon>Actinomycetota</taxon>
        <taxon>Actinomycetes</taxon>
        <taxon>Pseudonocardiales</taxon>
        <taxon>Pseudonocardiaceae</taxon>
        <taxon>Pseudonocardia</taxon>
    </lineage>
</organism>
<keyword evidence="2" id="KW-0812">Transmembrane</keyword>
<evidence type="ECO:0000313" key="4">
    <source>
        <dbReference type="Proteomes" id="UP001500804"/>
    </source>
</evidence>
<protein>
    <recommendedName>
        <fullName evidence="5">Integral membrane protein</fullName>
    </recommendedName>
</protein>
<feature type="transmembrane region" description="Helical" evidence="2">
    <location>
        <begin position="335"/>
        <end position="354"/>
    </location>
</feature>
<dbReference type="EMBL" id="BAABJO010000001">
    <property type="protein sequence ID" value="GAA5110075.1"/>
    <property type="molecule type" value="Genomic_DNA"/>
</dbReference>
<evidence type="ECO:0000313" key="3">
    <source>
        <dbReference type="EMBL" id="GAA5110075.1"/>
    </source>
</evidence>
<reference evidence="4" key="1">
    <citation type="journal article" date="2019" name="Int. J. Syst. Evol. Microbiol.">
        <title>The Global Catalogue of Microorganisms (GCM) 10K type strain sequencing project: providing services to taxonomists for standard genome sequencing and annotation.</title>
        <authorList>
            <consortium name="The Broad Institute Genomics Platform"/>
            <consortium name="The Broad Institute Genome Sequencing Center for Infectious Disease"/>
            <person name="Wu L."/>
            <person name="Ma J."/>
        </authorList>
    </citation>
    <scope>NUCLEOTIDE SEQUENCE [LARGE SCALE GENOMIC DNA]</scope>
    <source>
        <strain evidence="4">JCM 18302</strain>
    </source>
</reference>
<feature type="region of interest" description="Disordered" evidence="1">
    <location>
        <begin position="1"/>
        <end position="21"/>
    </location>
</feature>
<keyword evidence="2" id="KW-1133">Transmembrane helix</keyword>
<feature type="transmembrane region" description="Helical" evidence="2">
    <location>
        <begin position="393"/>
        <end position="409"/>
    </location>
</feature>
<keyword evidence="2" id="KW-0472">Membrane</keyword>
<feature type="transmembrane region" description="Helical" evidence="2">
    <location>
        <begin position="254"/>
        <end position="276"/>
    </location>
</feature>
<feature type="transmembrane region" description="Helical" evidence="2">
    <location>
        <begin position="283"/>
        <end position="305"/>
    </location>
</feature>
<evidence type="ECO:0000256" key="1">
    <source>
        <dbReference type="SAM" id="MobiDB-lite"/>
    </source>
</evidence>
<feature type="transmembrane region" description="Helical" evidence="2">
    <location>
        <begin position="415"/>
        <end position="434"/>
    </location>
</feature>
<comment type="caution">
    <text evidence="3">The sequence shown here is derived from an EMBL/GenBank/DDBJ whole genome shotgun (WGS) entry which is preliminary data.</text>
</comment>
<evidence type="ECO:0000256" key="2">
    <source>
        <dbReference type="SAM" id="Phobius"/>
    </source>
</evidence>
<accession>A0ABP9N5Q4</accession>
<keyword evidence="4" id="KW-1185">Reference proteome</keyword>
<feature type="compositionally biased region" description="Basic and acidic residues" evidence="1">
    <location>
        <begin position="1"/>
        <end position="15"/>
    </location>
</feature>
<feature type="transmembrane region" description="Helical" evidence="2">
    <location>
        <begin position="56"/>
        <end position="77"/>
    </location>
</feature>
<sequence>MSQAHGREIVPDEVRTSSTAELTVDERAELERLRAENSALRTRPGPPRRRIRWRSVLATVLLVLGCALAPVALVAVWTERQVSDTDQFVETVGPLAADPAVQEALTNRITTTVFEHVDVQALANQAIDALAAQGLPPDLVQRLRALTPTLANAATGFVRDRVGEVVASPRFAAAWDQAVRVAHQQAVTVLSGDSQAIAVQGDTVYLDLAPFIDTAKQRLSAEGLTVVDMVPEVHPTIALAPADRLVRAQTAYSVLRSLAGVLPWITLLLLAVGVYLARVRMRAVVAAGLGVALALVVLAAGLLVARGLLVGAVPTAGAPAAASGFDIIVGSLRTAGRSLLVLALVVALGAFLAGRSPTAVGVRRWATGMLNRIRVGPSSTGAVGTWTHAHMRGLRIGAVALAALVFVFLDQPTGTTILIIAAVLLVVLGVIEFLGRPGPVASTPATGD</sequence>
<evidence type="ECO:0008006" key="5">
    <source>
        <dbReference type="Google" id="ProtNLM"/>
    </source>
</evidence>